<dbReference type="GO" id="GO:0043195">
    <property type="term" value="C:terminal bouton"/>
    <property type="evidence" value="ECO:0000318"/>
    <property type="project" value="GO_Central"/>
</dbReference>
<dbReference type="PANTHER" id="PTHR23506:SF23">
    <property type="entry name" value="GH10249P"/>
    <property type="match status" value="1"/>
</dbReference>
<dbReference type="RefSeq" id="XP_009020340.1">
    <property type="nucleotide sequence ID" value="XM_009022092.1"/>
</dbReference>
<feature type="transmembrane region" description="Helical" evidence="6">
    <location>
        <begin position="164"/>
        <end position="183"/>
    </location>
</feature>
<feature type="transmembrane region" description="Helical" evidence="6">
    <location>
        <begin position="323"/>
        <end position="342"/>
    </location>
</feature>
<reference evidence="9" key="3">
    <citation type="submission" date="2015-06" db="UniProtKB">
        <authorList>
            <consortium name="EnsemblMetazoa"/>
        </authorList>
    </citation>
    <scope>IDENTIFICATION</scope>
</reference>
<dbReference type="InterPro" id="IPR036259">
    <property type="entry name" value="MFS_trans_sf"/>
</dbReference>
<gene>
    <name evidence="9" type="primary">20215928</name>
    <name evidence="8" type="ORF">HELRODRAFT_81324</name>
</gene>
<dbReference type="FunFam" id="1.20.1250.20:FF:000145">
    <property type="entry name" value="Chromaffin granule amine transporter"/>
    <property type="match status" value="1"/>
</dbReference>
<feature type="transmembrane region" description="Helical" evidence="6">
    <location>
        <begin position="6"/>
        <end position="26"/>
    </location>
</feature>
<dbReference type="Proteomes" id="UP000015101">
    <property type="component" value="Unassembled WGS sequence"/>
</dbReference>
<dbReference type="eggNOG" id="KOG3764">
    <property type="taxonomic scope" value="Eukaryota"/>
</dbReference>
<keyword evidence="3 6" id="KW-0812">Transmembrane</keyword>
<name>T1G4D0_HELRO</name>
<dbReference type="InParanoid" id="T1G4D0"/>
<evidence type="ECO:0000256" key="2">
    <source>
        <dbReference type="ARBA" id="ARBA00022448"/>
    </source>
</evidence>
<evidence type="ECO:0000256" key="5">
    <source>
        <dbReference type="ARBA" id="ARBA00023136"/>
    </source>
</evidence>
<feature type="domain" description="Major facilitator superfamily (MFS) profile" evidence="7">
    <location>
        <begin position="1"/>
        <end position="347"/>
    </location>
</feature>
<dbReference type="OMA" id="GFMIAVI"/>
<protein>
    <recommendedName>
        <fullName evidence="7">Major facilitator superfamily (MFS) profile domain-containing protein</fullName>
    </recommendedName>
</protein>
<reference evidence="10" key="1">
    <citation type="submission" date="2012-12" db="EMBL/GenBank/DDBJ databases">
        <authorList>
            <person name="Hellsten U."/>
            <person name="Grimwood J."/>
            <person name="Chapman J.A."/>
            <person name="Shapiro H."/>
            <person name="Aerts A."/>
            <person name="Otillar R.P."/>
            <person name="Terry A.Y."/>
            <person name="Boore J.L."/>
            <person name="Simakov O."/>
            <person name="Marletaz F."/>
            <person name="Cho S.-J."/>
            <person name="Edsinger-Gonzales E."/>
            <person name="Havlak P."/>
            <person name="Kuo D.-H."/>
            <person name="Larsson T."/>
            <person name="Lv J."/>
            <person name="Arendt D."/>
            <person name="Savage R."/>
            <person name="Osoegawa K."/>
            <person name="de Jong P."/>
            <person name="Lindberg D.R."/>
            <person name="Seaver E.C."/>
            <person name="Weisblat D.A."/>
            <person name="Putnam N.H."/>
            <person name="Grigoriev I.V."/>
            <person name="Rokhsar D.S."/>
        </authorList>
    </citation>
    <scope>NUCLEOTIDE SEQUENCE</scope>
</reference>
<evidence type="ECO:0000313" key="8">
    <source>
        <dbReference type="EMBL" id="ESO01686.1"/>
    </source>
</evidence>
<reference evidence="8 10" key="2">
    <citation type="journal article" date="2013" name="Nature">
        <title>Insights into bilaterian evolution from three spiralian genomes.</title>
        <authorList>
            <person name="Simakov O."/>
            <person name="Marletaz F."/>
            <person name="Cho S.J."/>
            <person name="Edsinger-Gonzales E."/>
            <person name="Havlak P."/>
            <person name="Hellsten U."/>
            <person name="Kuo D.H."/>
            <person name="Larsson T."/>
            <person name="Lv J."/>
            <person name="Arendt D."/>
            <person name="Savage R."/>
            <person name="Osoegawa K."/>
            <person name="de Jong P."/>
            <person name="Grimwood J."/>
            <person name="Chapman J.A."/>
            <person name="Shapiro H."/>
            <person name="Aerts A."/>
            <person name="Otillar R.P."/>
            <person name="Terry A.Y."/>
            <person name="Boore J.L."/>
            <person name="Grigoriev I.V."/>
            <person name="Lindberg D.R."/>
            <person name="Seaver E.C."/>
            <person name="Weisblat D.A."/>
            <person name="Putnam N.H."/>
            <person name="Rokhsar D.S."/>
        </authorList>
    </citation>
    <scope>NUCLEOTIDE SEQUENCE</scope>
</reference>
<keyword evidence="10" id="KW-1185">Reference proteome</keyword>
<dbReference type="STRING" id="6412.T1G4D0"/>
<dbReference type="PANTHER" id="PTHR23506">
    <property type="entry name" value="GH10249P"/>
    <property type="match status" value="1"/>
</dbReference>
<evidence type="ECO:0000313" key="9">
    <source>
        <dbReference type="EnsemblMetazoa" id="HelroP81324"/>
    </source>
</evidence>
<dbReference type="GeneID" id="20215928"/>
<feature type="transmembrane region" description="Helical" evidence="6">
    <location>
        <begin position="203"/>
        <end position="223"/>
    </location>
</feature>
<dbReference type="GO" id="GO:0030672">
    <property type="term" value="C:synaptic vesicle membrane"/>
    <property type="evidence" value="ECO:0000318"/>
    <property type="project" value="GO_Central"/>
</dbReference>
<feature type="transmembrane region" description="Helical" evidence="6">
    <location>
        <begin position="289"/>
        <end position="311"/>
    </location>
</feature>
<feature type="transmembrane region" description="Helical" evidence="6">
    <location>
        <begin position="256"/>
        <end position="277"/>
    </location>
</feature>
<dbReference type="HOGENOM" id="CLU_001265_10_9_1"/>
<comment type="subcellular location">
    <subcellularLocation>
        <location evidence="1">Membrane</location>
        <topology evidence="1">Multi-pass membrane protein</topology>
    </subcellularLocation>
</comment>
<dbReference type="GO" id="GO:0005335">
    <property type="term" value="F:serotonin:sodium:chloride symporter activity"/>
    <property type="evidence" value="ECO:0000318"/>
    <property type="project" value="GO_Central"/>
</dbReference>
<evidence type="ECO:0000256" key="1">
    <source>
        <dbReference type="ARBA" id="ARBA00004141"/>
    </source>
</evidence>
<feature type="transmembrane region" description="Helical" evidence="6">
    <location>
        <begin position="230"/>
        <end position="250"/>
    </location>
</feature>
<evidence type="ECO:0000256" key="6">
    <source>
        <dbReference type="SAM" id="Phobius"/>
    </source>
</evidence>
<organism evidence="9 10">
    <name type="scientific">Helobdella robusta</name>
    <name type="common">Californian leech</name>
    <dbReference type="NCBI Taxonomy" id="6412"/>
    <lineage>
        <taxon>Eukaryota</taxon>
        <taxon>Metazoa</taxon>
        <taxon>Spiralia</taxon>
        <taxon>Lophotrochozoa</taxon>
        <taxon>Annelida</taxon>
        <taxon>Clitellata</taxon>
        <taxon>Hirudinea</taxon>
        <taxon>Rhynchobdellida</taxon>
        <taxon>Glossiphoniidae</taxon>
        <taxon>Helobdella</taxon>
    </lineage>
</organism>
<dbReference type="EnsemblMetazoa" id="HelroT81324">
    <property type="protein sequence ID" value="HelroP81324"/>
    <property type="gene ID" value="HelroG81324"/>
</dbReference>
<dbReference type="EMBL" id="AMQM01004995">
    <property type="status" value="NOT_ANNOTATED_CDS"/>
    <property type="molecule type" value="Genomic_DNA"/>
</dbReference>
<dbReference type="InterPro" id="IPR050930">
    <property type="entry name" value="MFS_Vesicular_Transporter"/>
</dbReference>
<feature type="transmembrane region" description="Helical" evidence="6">
    <location>
        <begin position="33"/>
        <end position="52"/>
    </location>
</feature>
<dbReference type="FunCoup" id="T1G4D0">
    <property type="interactions" value="28"/>
</dbReference>
<dbReference type="GO" id="GO:0015842">
    <property type="term" value="P:aminergic neurotransmitter loading into synaptic vesicle"/>
    <property type="evidence" value="ECO:0000318"/>
    <property type="project" value="GO_Central"/>
</dbReference>
<dbReference type="InterPro" id="IPR011701">
    <property type="entry name" value="MFS"/>
</dbReference>
<feature type="transmembrane region" description="Helical" evidence="6">
    <location>
        <begin position="64"/>
        <end position="84"/>
    </location>
</feature>
<evidence type="ECO:0000256" key="4">
    <source>
        <dbReference type="ARBA" id="ARBA00022989"/>
    </source>
</evidence>
<dbReference type="Gene3D" id="1.20.1250.20">
    <property type="entry name" value="MFS general substrate transporter like domains"/>
    <property type="match status" value="2"/>
</dbReference>
<dbReference type="SUPFAM" id="SSF103473">
    <property type="entry name" value="MFS general substrate transporter"/>
    <property type="match status" value="1"/>
</dbReference>
<sequence length="355" mass="37362">NVAIGLMFASNAIIQLIVNPIVGPITNRIGYSIPLLTGFIVLFVSTMTFAFADSYTVLLVARTVQGLGSSCCSVAGAGLLATIYTDDRERGNAISIALGGLAVGALVGPVYGGVMYEFCGKEAPFIILAALTLASAGLVVLAMKPTLKAEDVKGSSLIELLSDPYILITAVSICFANIGIAFLETALPIHMVEVMGSSKWEQGIAFLPTSVSYLIGAYLFGPLGHKFGRWLCAMAGSAIIGTSLFLIPIGTHIGHLIVPNAVLGFSIGMVDSSVWPIMAHLVDIRHVPIYGSVYAIAEVAYCLGFAIGPAISGPIIMLLGFKGLIWTMAVINILYSPVHFLLRQPPTKEEQQVSG</sequence>
<evidence type="ECO:0000259" key="7">
    <source>
        <dbReference type="PROSITE" id="PS50850"/>
    </source>
</evidence>
<dbReference type="OrthoDB" id="5086884at2759"/>
<dbReference type="EMBL" id="KB096743">
    <property type="protein sequence ID" value="ESO01686.1"/>
    <property type="molecule type" value="Genomic_DNA"/>
</dbReference>
<keyword evidence="2" id="KW-0813">Transport</keyword>
<feature type="transmembrane region" description="Helical" evidence="6">
    <location>
        <begin position="123"/>
        <end position="143"/>
    </location>
</feature>
<dbReference type="EMBL" id="AMQM01004994">
    <property type="status" value="NOT_ANNOTATED_CDS"/>
    <property type="molecule type" value="Genomic_DNA"/>
</dbReference>
<dbReference type="CDD" id="cd17384">
    <property type="entry name" value="MFS_SLC18A1_2_VAT1_2"/>
    <property type="match status" value="1"/>
</dbReference>
<proteinExistence type="predicted"/>
<dbReference type="PROSITE" id="PS50850">
    <property type="entry name" value="MFS"/>
    <property type="match status" value="1"/>
</dbReference>
<evidence type="ECO:0000256" key="3">
    <source>
        <dbReference type="ARBA" id="ARBA00022692"/>
    </source>
</evidence>
<keyword evidence="5 6" id="KW-0472">Membrane</keyword>
<feature type="transmembrane region" description="Helical" evidence="6">
    <location>
        <begin position="91"/>
        <end position="111"/>
    </location>
</feature>
<accession>T1G4D0</accession>
<dbReference type="Pfam" id="PF07690">
    <property type="entry name" value="MFS_1"/>
    <property type="match status" value="1"/>
</dbReference>
<dbReference type="InterPro" id="IPR020846">
    <property type="entry name" value="MFS_dom"/>
</dbReference>
<dbReference type="CTD" id="20215928"/>
<dbReference type="AlphaFoldDB" id="T1G4D0"/>
<keyword evidence="4 6" id="KW-1133">Transmembrane helix</keyword>
<evidence type="ECO:0000313" key="10">
    <source>
        <dbReference type="Proteomes" id="UP000015101"/>
    </source>
</evidence>
<dbReference type="KEGG" id="hro:HELRODRAFT_81324"/>